<evidence type="ECO:0000256" key="2">
    <source>
        <dbReference type="ARBA" id="ARBA00010401"/>
    </source>
</evidence>
<evidence type="ECO:0000256" key="5">
    <source>
        <dbReference type="ARBA" id="ARBA00022695"/>
    </source>
</evidence>
<dbReference type="Gene3D" id="3.90.550.10">
    <property type="entry name" value="Spore Coat Polysaccharide Biosynthesis Protein SpsA, Chain A"/>
    <property type="match status" value="1"/>
</dbReference>
<dbReference type="GO" id="GO:0003977">
    <property type="term" value="F:UDP-N-acetylglucosamine diphosphorylase activity"/>
    <property type="evidence" value="ECO:0007669"/>
    <property type="project" value="UniProtKB-EC"/>
</dbReference>
<comment type="pathway">
    <text evidence="1">Nucleotide-sugar biosynthesis; UDP-N-acetyl-alpha-D-glucosamine biosynthesis; UDP-N-acetyl-alpha-D-glucosamine from N-acetyl-alpha-D-glucosamine 1-phosphate: step 1/1.</text>
</comment>
<dbReference type="Pfam" id="PF01704">
    <property type="entry name" value="UDPGP"/>
    <property type="match status" value="1"/>
</dbReference>
<dbReference type="CDD" id="cd04193">
    <property type="entry name" value="UDPGlcNAc_PPase"/>
    <property type="match status" value="1"/>
</dbReference>
<evidence type="ECO:0000256" key="6">
    <source>
        <dbReference type="ARBA" id="ARBA00048493"/>
    </source>
</evidence>
<protein>
    <recommendedName>
        <fullName evidence="3">UDP-N-acetylglucosamine diphosphorylase</fullName>
        <ecNumber evidence="3">2.7.7.23</ecNumber>
    </recommendedName>
</protein>
<dbReference type="PANTHER" id="PTHR11952">
    <property type="entry name" value="UDP- GLUCOSE PYROPHOSPHORYLASE"/>
    <property type="match status" value="1"/>
</dbReference>
<evidence type="ECO:0000313" key="7">
    <source>
        <dbReference type="EMBL" id="KAF9581817.1"/>
    </source>
</evidence>
<name>A0A9P6KEJ8_9FUNG</name>
<keyword evidence="4" id="KW-0808">Transferase</keyword>
<evidence type="ECO:0000313" key="8">
    <source>
        <dbReference type="Proteomes" id="UP000780801"/>
    </source>
</evidence>
<dbReference type="SUPFAM" id="SSF53448">
    <property type="entry name" value="Nucleotide-diphospho-sugar transferases"/>
    <property type="match status" value="1"/>
</dbReference>
<dbReference type="InterPro" id="IPR002618">
    <property type="entry name" value="UDPGP_fam"/>
</dbReference>
<proteinExistence type="inferred from homology"/>
<keyword evidence="8" id="KW-1185">Reference proteome</keyword>
<dbReference type="Proteomes" id="UP000780801">
    <property type="component" value="Unassembled WGS sequence"/>
</dbReference>
<dbReference type="EMBL" id="JAABOA010001312">
    <property type="protein sequence ID" value="KAF9581817.1"/>
    <property type="molecule type" value="Genomic_DNA"/>
</dbReference>
<dbReference type="OrthoDB" id="532420at2759"/>
<organism evidence="7 8">
    <name type="scientific">Lunasporangiospora selenospora</name>
    <dbReference type="NCBI Taxonomy" id="979761"/>
    <lineage>
        <taxon>Eukaryota</taxon>
        <taxon>Fungi</taxon>
        <taxon>Fungi incertae sedis</taxon>
        <taxon>Mucoromycota</taxon>
        <taxon>Mortierellomycotina</taxon>
        <taxon>Mortierellomycetes</taxon>
        <taxon>Mortierellales</taxon>
        <taxon>Mortierellaceae</taxon>
        <taxon>Lunasporangiospora</taxon>
    </lineage>
</organism>
<comment type="catalytic activity">
    <reaction evidence="6">
        <text>N-acetyl-alpha-D-glucosamine 1-phosphate + UTP + H(+) = UDP-N-acetyl-alpha-D-glucosamine + diphosphate</text>
        <dbReference type="Rhea" id="RHEA:13509"/>
        <dbReference type="ChEBI" id="CHEBI:15378"/>
        <dbReference type="ChEBI" id="CHEBI:33019"/>
        <dbReference type="ChEBI" id="CHEBI:46398"/>
        <dbReference type="ChEBI" id="CHEBI:57705"/>
        <dbReference type="ChEBI" id="CHEBI:57776"/>
        <dbReference type="EC" id="2.7.7.23"/>
    </reaction>
</comment>
<keyword evidence="5" id="KW-0548">Nucleotidyltransferase</keyword>
<evidence type="ECO:0000256" key="4">
    <source>
        <dbReference type="ARBA" id="ARBA00022679"/>
    </source>
</evidence>
<dbReference type="AlphaFoldDB" id="A0A9P6KEJ8"/>
<dbReference type="GO" id="GO:0006048">
    <property type="term" value="P:UDP-N-acetylglucosamine biosynthetic process"/>
    <property type="evidence" value="ECO:0007669"/>
    <property type="project" value="TreeGrafter"/>
</dbReference>
<dbReference type="EC" id="2.7.7.23" evidence="3"/>
<comment type="caution">
    <text evidence="7">The sequence shown here is derived from an EMBL/GenBank/DDBJ whole genome shotgun (WGS) entry which is preliminary data.</text>
</comment>
<dbReference type="InterPro" id="IPR029044">
    <property type="entry name" value="Nucleotide-diphossugar_trans"/>
</dbReference>
<evidence type="ECO:0000256" key="3">
    <source>
        <dbReference type="ARBA" id="ARBA00012457"/>
    </source>
</evidence>
<accession>A0A9P6KEJ8</accession>
<gene>
    <name evidence="7" type="primary">UAP1_1</name>
    <name evidence="7" type="ORF">BGW38_001036</name>
</gene>
<comment type="similarity">
    <text evidence="2">Belongs to the UDPGP type 1 family.</text>
</comment>
<dbReference type="InterPro" id="IPR039741">
    <property type="entry name" value="UDP-sugar_pyrophosphorylase"/>
</dbReference>
<dbReference type="PANTHER" id="PTHR11952:SF2">
    <property type="entry name" value="LD24639P"/>
    <property type="match status" value="1"/>
</dbReference>
<reference evidence="7" key="1">
    <citation type="journal article" date="2020" name="Fungal Divers.">
        <title>Resolving the Mortierellaceae phylogeny through synthesis of multi-gene phylogenetics and phylogenomics.</title>
        <authorList>
            <person name="Vandepol N."/>
            <person name="Liber J."/>
            <person name="Desiro A."/>
            <person name="Na H."/>
            <person name="Kennedy M."/>
            <person name="Barry K."/>
            <person name="Grigoriev I.V."/>
            <person name="Miller A.N."/>
            <person name="O'Donnell K."/>
            <person name="Stajich J.E."/>
            <person name="Bonito G."/>
        </authorList>
    </citation>
    <scope>NUCLEOTIDE SEQUENCE</scope>
    <source>
        <strain evidence="7">KOD1015</strain>
    </source>
</reference>
<evidence type="ECO:0000256" key="1">
    <source>
        <dbReference type="ARBA" id="ARBA00005208"/>
    </source>
</evidence>
<sequence length="515" mass="57279">MTPDNPRLTAVKQKYQAAGQDHVLTFWDSLSEDEQAPFLNQLESLDPNALNSIYRKAMAASKDKATVQGLEPLARDEARSVMTASAEELCGWTSLGLEAIADGQVAVVLLAGGQGTRLGSPLPKGCYRDIGLPSHKTLFQLQAERIQKLQELARLDRAQKTQQRVESIPSVTIPWCIMTSGPTRQHTETFLREHNYFGLDVNQIFVFEQGVLPCFDPHGKILLVKKNMIATSPNGNGGLYWALYREGVLDWLQGRGVQYVHCYSVDNILIKIGDPIGIGHMVKMRADVTAKVMPKTMPTEPLGVICRQNGSIKVVEYSEMDPALAALIDAETGEFVFRAGNICNQSYTLDFLKRLPAILQDQEQDALLYHVASKKIPHINLETGHRINPEAPNGVKLELFVFDVFPMANRFACLEVERSREFSPMKNAHGLDSPSTARQDLERLHLRWIEEAGGRVVAQSKNMQFTTDGTSDTRLGLEIGPTMSYAGEGLEWIRGKTIRAGAFETKEDVEFVQEP</sequence>